<evidence type="ECO:0000256" key="4">
    <source>
        <dbReference type="HAMAP-Rule" id="MF_00951"/>
    </source>
</evidence>
<dbReference type="NCBIfam" id="NF006534">
    <property type="entry name" value="PRK09014.1"/>
    <property type="match status" value="1"/>
</dbReference>
<keyword evidence="7" id="KW-1185">Reference proteome</keyword>
<reference evidence="6 7" key="1">
    <citation type="submission" date="2016-10" db="EMBL/GenBank/DDBJ databases">
        <authorList>
            <person name="de Groot N.N."/>
        </authorList>
    </citation>
    <scope>NUCLEOTIDE SEQUENCE [LARGE SCALE GENOMIC DNA]</scope>
    <source>
        <strain evidence="6 7">DSM 18438</strain>
    </source>
</reference>
<proteinExistence type="inferred from homology"/>
<evidence type="ECO:0000313" key="6">
    <source>
        <dbReference type="EMBL" id="SFC02880.1"/>
    </source>
</evidence>
<evidence type="ECO:0000256" key="3">
    <source>
        <dbReference type="ARBA" id="ARBA00023163"/>
    </source>
</evidence>
<keyword evidence="3 4" id="KW-0804">Transcription</keyword>
<keyword evidence="2 4" id="KW-0805">Transcription regulation</keyword>
<dbReference type="AlphaFoldDB" id="A0A1I1G120"/>
<gene>
    <name evidence="4" type="primary">rfaH</name>
    <name evidence="6" type="ORF">SAMN05660443_1213</name>
</gene>
<dbReference type="Pfam" id="PF02357">
    <property type="entry name" value="NusG"/>
    <property type="match status" value="1"/>
</dbReference>
<dbReference type="CDD" id="cd09892">
    <property type="entry name" value="NGN_SP_RfaH"/>
    <property type="match status" value="1"/>
</dbReference>
<evidence type="ECO:0000313" key="7">
    <source>
        <dbReference type="Proteomes" id="UP000199058"/>
    </source>
</evidence>
<dbReference type="InterPro" id="IPR010215">
    <property type="entry name" value="Transcription_antiterm_RfaH"/>
</dbReference>
<evidence type="ECO:0000256" key="2">
    <source>
        <dbReference type="ARBA" id="ARBA00023015"/>
    </source>
</evidence>
<protein>
    <recommendedName>
        <fullName evidence="4">Transcription antitermination protein RfaH</fullName>
    </recommendedName>
</protein>
<dbReference type="HAMAP" id="MF_00951">
    <property type="entry name" value="RfaH"/>
    <property type="match status" value="1"/>
</dbReference>
<organism evidence="6 7">
    <name type="scientific">Marinospirillum celere</name>
    <dbReference type="NCBI Taxonomy" id="1122252"/>
    <lineage>
        <taxon>Bacteria</taxon>
        <taxon>Pseudomonadati</taxon>
        <taxon>Pseudomonadota</taxon>
        <taxon>Gammaproteobacteria</taxon>
        <taxon>Oceanospirillales</taxon>
        <taxon>Oceanospirillaceae</taxon>
        <taxon>Marinospirillum</taxon>
    </lineage>
</organism>
<dbReference type="GO" id="GO:0003677">
    <property type="term" value="F:DNA binding"/>
    <property type="evidence" value="ECO:0007669"/>
    <property type="project" value="UniProtKB-UniRule"/>
</dbReference>
<dbReference type="STRING" id="1122252.SAMN05660443_1213"/>
<keyword evidence="1 4" id="KW-0889">Transcription antitermination</keyword>
<dbReference type="EMBL" id="FOLH01000002">
    <property type="protein sequence ID" value="SFC02880.1"/>
    <property type="molecule type" value="Genomic_DNA"/>
</dbReference>
<dbReference type="PANTHER" id="PTHR30265">
    <property type="entry name" value="RHO-INTERACTING TRANSCRIPTION TERMINATION FACTOR NUSG"/>
    <property type="match status" value="1"/>
</dbReference>
<dbReference type="GO" id="GO:0001073">
    <property type="term" value="F:transcription antitermination factor activity, DNA binding"/>
    <property type="evidence" value="ECO:0007669"/>
    <property type="project" value="UniProtKB-UniRule"/>
</dbReference>
<evidence type="ECO:0000256" key="1">
    <source>
        <dbReference type="ARBA" id="ARBA00022814"/>
    </source>
</evidence>
<dbReference type="SUPFAM" id="SSF50104">
    <property type="entry name" value="Translation proteins SH3-like domain"/>
    <property type="match status" value="1"/>
</dbReference>
<dbReference type="Proteomes" id="UP000199058">
    <property type="component" value="Unassembled WGS sequence"/>
</dbReference>
<dbReference type="InterPro" id="IPR043425">
    <property type="entry name" value="NusG-like"/>
</dbReference>
<evidence type="ECO:0000259" key="5">
    <source>
        <dbReference type="SMART" id="SM00738"/>
    </source>
</evidence>
<dbReference type="InterPro" id="IPR008991">
    <property type="entry name" value="Translation_prot_SH3-like_sf"/>
</dbReference>
<sequence length="162" mass="18937">MTSRSWYVIQCKAKESFRAAENLQNQGYEVFHPYIQVEKLRQGKIRLVEEPLFPYYLFIHLSDVADNWRPLRSTRGVLKLVSFGNKPVKISDQLIAQLRERTQPQPKDYLKAGEQVLIEEGPFKGLNAIFQSRKGEERVVLLLQLLQKQQRLEMPVTSIRPL</sequence>
<accession>A0A1I1G120</accession>
<dbReference type="PANTHER" id="PTHR30265:SF7">
    <property type="entry name" value="TRANSCRIPTION ANTITERMINATION PROTEIN RFAH"/>
    <property type="match status" value="1"/>
</dbReference>
<dbReference type="InterPro" id="IPR036735">
    <property type="entry name" value="NGN_dom_sf"/>
</dbReference>
<comment type="function">
    <text evidence="4">Enhances distal genes transcription elongation in a specialized subset of operons that encode extracytoplasmic components.</text>
</comment>
<dbReference type="OrthoDB" id="9790639at2"/>
<dbReference type="InterPro" id="IPR006645">
    <property type="entry name" value="NGN-like_dom"/>
</dbReference>
<dbReference type="NCBIfam" id="TIGR01955">
    <property type="entry name" value="RfaH"/>
    <property type="match status" value="1"/>
</dbReference>
<keyword evidence="4" id="KW-0238">DNA-binding</keyword>
<name>A0A1I1G120_9GAMM</name>
<dbReference type="SUPFAM" id="SSF82679">
    <property type="entry name" value="N-utilization substance G protein NusG, N-terminal domain"/>
    <property type="match status" value="1"/>
</dbReference>
<comment type="similarity">
    <text evidence="4">Belongs to the RfaH family.</text>
</comment>
<dbReference type="GO" id="GO:0006354">
    <property type="term" value="P:DNA-templated transcription elongation"/>
    <property type="evidence" value="ECO:0007669"/>
    <property type="project" value="InterPro"/>
</dbReference>
<feature type="domain" description="NusG-like N-terminal" evidence="5">
    <location>
        <begin position="3"/>
        <end position="102"/>
    </location>
</feature>
<comment type="subunit">
    <text evidence="4">Interacts with both the nontemplate DNA and the RNA polymerase (RNAP).</text>
</comment>
<dbReference type="RefSeq" id="WP_091960658.1">
    <property type="nucleotide sequence ID" value="NZ_FOLH01000002.1"/>
</dbReference>
<dbReference type="SMART" id="SM00738">
    <property type="entry name" value="NGN"/>
    <property type="match status" value="1"/>
</dbReference>
<dbReference type="Gene3D" id="3.30.70.940">
    <property type="entry name" value="NusG, N-terminal domain"/>
    <property type="match status" value="1"/>
</dbReference>
<dbReference type="GO" id="GO:0005829">
    <property type="term" value="C:cytosol"/>
    <property type="evidence" value="ECO:0007669"/>
    <property type="project" value="TreeGrafter"/>
</dbReference>